<proteinExistence type="predicted"/>
<accession>A0A0P9CXK6</accession>
<dbReference type="Proteomes" id="UP000050509">
    <property type="component" value="Unassembled WGS sequence"/>
</dbReference>
<comment type="caution">
    <text evidence="1">The sequence shown here is derived from an EMBL/GenBank/DDBJ whole genome shotgun (WGS) entry which is preliminary data.</text>
</comment>
<evidence type="ECO:0000313" key="1">
    <source>
        <dbReference type="EMBL" id="KPV50164.1"/>
    </source>
</evidence>
<organism evidence="1 2">
    <name type="scientific">Kouleothrix aurantiaca</name>
    <dbReference type="NCBI Taxonomy" id="186479"/>
    <lineage>
        <taxon>Bacteria</taxon>
        <taxon>Bacillati</taxon>
        <taxon>Chloroflexota</taxon>
        <taxon>Chloroflexia</taxon>
        <taxon>Chloroflexales</taxon>
        <taxon>Roseiflexineae</taxon>
        <taxon>Roseiflexaceae</taxon>
        <taxon>Kouleothrix</taxon>
    </lineage>
</organism>
<protein>
    <submittedName>
        <fullName evidence="1">Uncharacterized protein</fullName>
    </submittedName>
</protein>
<dbReference type="EMBL" id="LJCR01001550">
    <property type="protein sequence ID" value="KPV50164.1"/>
    <property type="molecule type" value="Genomic_DNA"/>
</dbReference>
<keyword evidence="2" id="KW-1185">Reference proteome</keyword>
<reference evidence="1 2" key="1">
    <citation type="submission" date="2015-09" db="EMBL/GenBank/DDBJ databases">
        <title>Draft genome sequence of Kouleothrix aurantiaca JCM 19913.</title>
        <authorList>
            <person name="Hemp J."/>
        </authorList>
    </citation>
    <scope>NUCLEOTIDE SEQUENCE [LARGE SCALE GENOMIC DNA]</scope>
    <source>
        <strain evidence="1 2">COM-B</strain>
    </source>
</reference>
<evidence type="ECO:0000313" key="2">
    <source>
        <dbReference type="Proteomes" id="UP000050509"/>
    </source>
</evidence>
<gene>
    <name evidence="1" type="ORF">SE17_28575</name>
</gene>
<dbReference type="AlphaFoldDB" id="A0A0P9CXK6"/>
<name>A0A0P9CXK6_9CHLR</name>
<sequence>MQPIATPRLQLVPLEERHKVAFQQGTAELAALLGARVPEGWPHFTRGFRPGRGGAAVLCRAD</sequence>